<dbReference type="AlphaFoldDB" id="A0A0C2VZF7"/>
<keyword evidence="1" id="KW-0812">Transmembrane</keyword>
<protein>
    <recommendedName>
        <fullName evidence="4">Polysaccharide chain length determinant N-terminal domain-containing protein</fullName>
    </recommendedName>
</protein>
<dbReference type="GO" id="GO:0005886">
    <property type="term" value="C:plasma membrane"/>
    <property type="evidence" value="ECO:0007669"/>
    <property type="project" value="TreeGrafter"/>
</dbReference>
<dbReference type="OrthoDB" id="2365115at2"/>
<evidence type="ECO:0000256" key="1">
    <source>
        <dbReference type="SAM" id="Phobius"/>
    </source>
</evidence>
<keyword evidence="1" id="KW-1133">Transmembrane helix</keyword>
<organism evidence="2 3">
    <name type="scientific">Jeotgalibacillus soli</name>
    <dbReference type="NCBI Taxonomy" id="889306"/>
    <lineage>
        <taxon>Bacteria</taxon>
        <taxon>Bacillati</taxon>
        <taxon>Bacillota</taxon>
        <taxon>Bacilli</taxon>
        <taxon>Bacillales</taxon>
        <taxon>Caryophanaceae</taxon>
        <taxon>Jeotgalibacillus</taxon>
    </lineage>
</organism>
<feature type="transmembrane region" description="Helical" evidence="1">
    <location>
        <begin position="172"/>
        <end position="191"/>
    </location>
</feature>
<proteinExistence type="predicted"/>
<keyword evidence="1" id="KW-0472">Membrane</keyword>
<dbReference type="PANTHER" id="PTHR32309:SF13">
    <property type="entry name" value="FERRIC ENTEROBACTIN TRANSPORT PROTEIN FEPE"/>
    <property type="match status" value="1"/>
</dbReference>
<dbReference type="Proteomes" id="UP000031938">
    <property type="component" value="Unassembled WGS sequence"/>
</dbReference>
<dbReference type="RefSeq" id="WP_052474526.1">
    <property type="nucleotide sequence ID" value="NZ_JXRP01000009.1"/>
</dbReference>
<evidence type="ECO:0008006" key="4">
    <source>
        <dbReference type="Google" id="ProtNLM"/>
    </source>
</evidence>
<dbReference type="PATRIC" id="fig|889306.3.peg.813"/>
<dbReference type="GO" id="GO:0004713">
    <property type="term" value="F:protein tyrosine kinase activity"/>
    <property type="evidence" value="ECO:0007669"/>
    <property type="project" value="TreeGrafter"/>
</dbReference>
<dbReference type="EMBL" id="JXRP01000009">
    <property type="protein sequence ID" value="KIL49343.1"/>
    <property type="molecule type" value="Genomic_DNA"/>
</dbReference>
<feature type="transmembrane region" description="Helical" evidence="1">
    <location>
        <begin position="31"/>
        <end position="48"/>
    </location>
</feature>
<dbReference type="PANTHER" id="PTHR32309">
    <property type="entry name" value="TYROSINE-PROTEIN KINASE"/>
    <property type="match status" value="1"/>
</dbReference>
<dbReference type="STRING" id="889306.KP78_08110"/>
<gene>
    <name evidence="2" type="ORF">KP78_08110</name>
</gene>
<keyword evidence="3" id="KW-1185">Reference proteome</keyword>
<sequence length="244" mass="27255">MTRINPVNYIENTKGKDINLKEYYEVIKKRILLIVALIIIATTAGYFYNSQNEVLLYQTSTRIIIGPEAPDMQTLMVMIKDPIIMEKVRDELQLDRSASGIAGSIAANRIDESRIVEILVTDTDPYLAADIANATARIYKSEIVNLLAFEDVQLLSPAAANPSPINETGNRFVIFAFVFGLLLGLGLAFLLDSLDGTIKREREVEEILGVPVIGVISNMNKKKFIKQRNKQPDLKLRGETVDLK</sequence>
<comment type="caution">
    <text evidence="2">The sequence shown here is derived from an EMBL/GenBank/DDBJ whole genome shotgun (WGS) entry which is preliminary data.</text>
</comment>
<reference evidence="2 3" key="1">
    <citation type="submission" date="2015-01" db="EMBL/GenBank/DDBJ databases">
        <title>Genome sequencing of Jeotgalibacillus soli.</title>
        <authorList>
            <person name="Goh K.M."/>
            <person name="Chan K.-G."/>
            <person name="Yaakop A.S."/>
            <person name="Ee R."/>
            <person name="Gan H.M."/>
            <person name="Chan C.S."/>
        </authorList>
    </citation>
    <scope>NUCLEOTIDE SEQUENCE [LARGE SCALE GENOMIC DNA]</scope>
    <source>
        <strain evidence="2 3">P9</strain>
    </source>
</reference>
<dbReference type="InterPro" id="IPR050445">
    <property type="entry name" value="Bact_polysacc_biosynth/exp"/>
</dbReference>
<name>A0A0C2VZF7_9BACL</name>
<accession>A0A0C2VZF7</accession>
<evidence type="ECO:0000313" key="3">
    <source>
        <dbReference type="Proteomes" id="UP000031938"/>
    </source>
</evidence>
<evidence type="ECO:0000313" key="2">
    <source>
        <dbReference type="EMBL" id="KIL49343.1"/>
    </source>
</evidence>